<protein>
    <submittedName>
        <fullName evidence="1">Retrovirus-related pol polyprotein from transposon tnt 1-94</fullName>
    </submittedName>
</protein>
<accession>A0A392UG47</accession>
<comment type="caution">
    <text evidence="1">The sequence shown here is derived from an EMBL/GenBank/DDBJ whole genome shotgun (WGS) entry which is preliminary data.</text>
</comment>
<sequence>MNRSPTLNVKNVTPEEAWSGSKPSVHHFRVFGCLAHVHVPDIKRKKLDDKSK</sequence>
<feature type="non-terminal residue" evidence="1">
    <location>
        <position position="52"/>
    </location>
</feature>
<dbReference type="Proteomes" id="UP000265520">
    <property type="component" value="Unassembled WGS sequence"/>
</dbReference>
<proteinExistence type="predicted"/>
<evidence type="ECO:0000313" key="1">
    <source>
        <dbReference type="EMBL" id="MCI72523.1"/>
    </source>
</evidence>
<dbReference type="EMBL" id="LXQA010819729">
    <property type="protein sequence ID" value="MCI72523.1"/>
    <property type="molecule type" value="Genomic_DNA"/>
</dbReference>
<dbReference type="AlphaFoldDB" id="A0A392UG47"/>
<reference evidence="1 2" key="1">
    <citation type="journal article" date="2018" name="Front. Plant Sci.">
        <title>Red Clover (Trifolium pratense) and Zigzag Clover (T. medium) - A Picture of Genomic Similarities and Differences.</title>
        <authorList>
            <person name="Dluhosova J."/>
            <person name="Istvanek J."/>
            <person name="Nedelnik J."/>
            <person name="Repkova J."/>
        </authorList>
    </citation>
    <scope>NUCLEOTIDE SEQUENCE [LARGE SCALE GENOMIC DNA]</scope>
    <source>
        <strain evidence="2">cv. 10/8</strain>
        <tissue evidence="1">Leaf</tissue>
    </source>
</reference>
<organism evidence="1 2">
    <name type="scientific">Trifolium medium</name>
    <dbReference type="NCBI Taxonomy" id="97028"/>
    <lineage>
        <taxon>Eukaryota</taxon>
        <taxon>Viridiplantae</taxon>
        <taxon>Streptophyta</taxon>
        <taxon>Embryophyta</taxon>
        <taxon>Tracheophyta</taxon>
        <taxon>Spermatophyta</taxon>
        <taxon>Magnoliopsida</taxon>
        <taxon>eudicotyledons</taxon>
        <taxon>Gunneridae</taxon>
        <taxon>Pentapetalae</taxon>
        <taxon>rosids</taxon>
        <taxon>fabids</taxon>
        <taxon>Fabales</taxon>
        <taxon>Fabaceae</taxon>
        <taxon>Papilionoideae</taxon>
        <taxon>50 kb inversion clade</taxon>
        <taxon>NPAAA clade</taxon>
        <taxon>Hologalegina</taxon>
        <taxon>IRL clade</taxon>
        <taxon>Trifolieae</taxon>
        <taxon>Trifolium</taxon>
    </lineage>
</organism>
<keyword evidence="2" id="KW-1185">Reference proteome</keyword>
<evidence type="ECO:0000313" key="2">
    <source>
        <dbReference type="Proteomes" id="UP000265520"/>
    </source>
</evidence>
<name>A0A392UG47_9FABA</name>